<evidence type="ECO:0000256" key="1">
    <source>
        <dbReference type="SAM" id="MobiDB-lite"/>
    </source>
</evidence>
<dbReference type="OrthoDB" id="10614257at2759"/>
<gene>
    <name evidence="2" type="ORF">Bca52824_046832</name>
</gene>
<keyword evidence="3" id="KW-1185">Reference proteome</keyword>
<comment type="caution">
    <text evidence="2">The sequence shown here is derived from an EMBL/GenBank/DDBJ whole genome shotgun (WGS) entry which is preliminary data.</text>
</comment>
<protein>
    <submittedName>
        <fullName evidence="2">Uncharacterized protein</fullName>
    </submittedName>
</protein>
<dbReference type="AlphaFoldDB" id="A0A8X7RDJ1"/>
<dbReference type="EMBL" id="JAAMPC010000010">
    <property type="protein sequence ID" value="KAG2287228.1"/>
    <property type="molecule type" value="Genomic_DNA"/>
</dbReference>
<feature type="compositionally biased region" description="Acidic residues" evidence="1">
    <location>
        <begin position="81"/>
        <end position="90"/>
    </location>
</feature>
<feature type="compositionally biased region" description="Basic and acidic residues" evidence="1">
    <location>
        <begin position="91"/>
        <end position="104"/>
    </location>
</feature>
<feature type="compositionally biased region" description="Polar residues" evidence="1">
    <location>
        <begin position="138"/>
        <end position="148"/>
    </location>
</feature>
<accession>A0A8X7RDJ1</accession>
<evidence type="ECO:0000313" key="3">
    <source>
        <dbReference type="Proteomes" id="UP000886595"/>
    </source>
</evidence>
<name>A0A8X7RDJ1_BRACI</name>
<feature type="compositionally biased region" description="Basic and acidic residues" evidence="1">
    <location>
        <begin position="13"/>
        <end position="26"/>
    </location>
</feature>
<reference evidence="2 3" key="1">
    <citation type="submission" date="2020-02" db="EMBL/GenBank/DDBJ databases">
        <authorList>
            <person name="Ma Q."/>
            <person name="Huang Y."/>
            <person name="Song X."/>
            <person name="Pei D."/>
        </authorList>
    </citation>
    <scope>NUCLEOTIDE SEQUENCE [LARGE SCALE GENOMIC DNA]</scope>
    <source>
        <strain evidence="2">Sxm20200214</strain>
        <tissue evidence="2">Leaf</tissue>
    </source>
</reference>
<proteinExistence type="predicted"/>
<feature type="region of interest" description="Disordered" evidence="1">
    <location>
        <begin position="80"/>
        <end position="160"/>
    </location>
</feature>
<feature type="compositionally biased region" description="Low complexity" evidence="1">
    <location>
        <begin position="149"/>
        <end position="160"/>
    </location>
</feature>
<sequence>MDSAAPPGLHVSPTREKGETEARDEGSTVGKSDTFAEVKKTVPSWLSVAQDKKVLKKYEVEVSNKGDAHITASKFAVLSMDTEDEEDEEGEIRATDSKAGKEVGTEDGVVNQTDTTVAAKQIKEGKNKGGKAKKARSQDVNPMAMSTSGGDAAPGLDGDG</sequence>
<dbReference type="Proteomes" id="UP000886595">
    <property type="component" value="Unassembled WGS sequence"/>
</dbReference>
<organism evidence="2 3">
    <name type="scientific">Brassica carinata</name>
    <name type="common">Ethiopian mustard</name>
    <name type="synonym">Abyssinian cabbage</name>
    <dbReference type="NCBI Taxonomy" id="52824"/>
    <lineage>
        <taxon>Eukaryota</taxon>
        <taxon>Viridiplantae</taxon>
        <taxon>Streptophyta</taxon>
        <taxon>Embryophyta</taxon>
        <taxon>Tracheophyta</taxon>
        <taxon>Spermatophyta</taxon>
        <taxon>Magnoliopsida</taxon>
        <taxon>eudicotyledons</taxon>
        <taxon>Gunneridae</taxon>
        <taxon>Pentapetalae</taxon>
        <taxon>rosids</taxon>
        <taxon>malvids</taxon>
        <taxon>Brassicales</taxon>
        <taxon>Brassicaceae</taxon>
        <taxon>Brassiceae</taxon>
        <taxon>Brassica</taxon>
    </lineage>
</organism>
<evidence type="ECO:0000313" key="2">
    <source>
        <dbReference type="EMBL" id="KAG2287228.1"/>
    </source>
</evidence>
<feature type="region of interest" description="Disordered" evidence="1">
    <location>
        <begin position="1"/>
        <end position="32"/>
    </location>
</feature>